<dbReference type="RefSeq" id="XP_044556346.1">
    <property type="nucleotide sequence ID" value="XM_044713856.1"/>
</dbReference>
<dbReference type="GeneID" id="68117068"/>
<organism evidence="2 3">
    <name type="scientific">Naegleria fowleri</name>
    <name type="common">Brain eating amoeba</name>
    <dbReference type="NCBI Taxonomy" id="5763"/>
    <lineage>
        <taxon>Eukaryota</taxon>
        <taxon>Discoba</taxon>
        <taxon>Heterolobosea</taxon>
        <taxon>Tetramitia</taxon>
        <taxon>Eutetramitia</taxon>
        <taxon>Vahlkampfiidae</taxon>
        <taxon>Naegleria</taxon>
    </lineage>
</organism>
<sequence length="447" mass="49678">MLVQTLPYSSSSTSTITAVDTNLPSSQMITTTTPTSIPTIFSKAPKGSLQSFYMLLGALDYINDAQEYPRLSTRMPKAMSSYSNSLLQQGEDEEQEEDHVIDEEEQEIIKKPTLSSTRRTRRTSRRRTYHLDEDYVEEDNEEDASAELDVADDDSEWSEEEETSTTTATPRSSSNSSQSRAGNPSSSASSSNKIQHVNSEGLQTCACCKRDSTVVSFLKNYSIHQGNIHNYRNCFPEYDVVPGISCMTCYHKQWRYTKGLYDPNKARNGAVNKREGIQRGGNKNKSSQNASDAQSTNSSSSSTNSTSSKRKRSSSASNSQTSQKRKKGTEDVNQEGTMTTHNNEEMNHLRDDTSSTSSSSKKPRKLAKRKKETVNDEFVTATSNSISIHQTSNVIEMMPPNSNKFVDASVDVARTIPTPQEYGFPSTSTSGMMMMTPPVAHHSQYQF</sequence>
<dbReference type="VEuPathDB" id="AmoebaDB:FDP41_009853"/>
<evidence type="ECO:0000256" key="1">
    <source>
        <dbReference type="SAM" id="MobiDB-lite"/>
    </source>
</evidence>
<feature type="compositionally biased region" description="Basic and acidic residues" evidence="1">
    <location>
        <begin position="342"/>
        <end position="353"/>
    </location>
</feature>
<gene>
    <name evidence="2" type="ORF">FDP41_009853</name>
</gene>
<feature type="compositionally biased region" description="Basic residues" evidence="1">
    <location>
        <begin position="361"/>
        <end position="371"/>
    </location>
</feature>
<dbReference type="AlphaFoldDB" id="A0A6A5BBZ3"/>
<accession>A0A6A5BBZ3</accession>
<dbReference type="EMBL" id="VFQX01000074">
    <property type="protein sequence ID" value="KAF0971630.1"/>
    <property type="molecule type" value="Genomic_DNA"/>
</dbReference>
<dbReference type="Proteomes" id="UP000444721">
    <property type="component" value="Unassembled WGS sequence"/>
</dbReference>
<name>A0A6A5BBZ3_NAEFO</name>
<evidence type="ECO:0000313" key="2">
    <source>
        <dbReference type="EMBL" id="KAF0971630.1"/>
    </source>
</evidence>
<feature type="compositionally biased region" description="Low complexity" evidence="1">
    <location>
        <begin position="286"/>
        <end position="307"/>
    </location>
</feature>
<feature type="region of interest" description="Disordered" evidence="1">
    <location>
        <begin position="260"/>
        <end position="373"/>
    </location>
</feature>
<protein>
    <submittedName>
        <fullName evidence="2">Uncharacterized protein</fullName>
    </submittedName>
</protein>
<keyword evidence="3" id="KW-1185">Reference proteome</keyword>
<feature type="compositionally biased region" description="Acidic residues" evidence="1">
    <location>
        <begin position="90"/>
        <end position="106"/>
    </location>
</feature>
<evidence type="ECO:0000313" key="3">
    <source>
        <dbReference type="Proteomes" id="UP000444721"/>
    </source>
</evidence>
<dbReference type="VEuPathDB" id="AmoebaDB:NfTy_080680"/>
<feature type="compositionally biased region" description="Basic residues" evidence="1">
    <location>
        <begin position="118"/>
        <end position="128"/>
    </location>
</feature>
<feature type="region of interest" description="Disordered" evidence="1">
    <location>
        <begin position="82"/>
        <end position="195"/>
    </location>
</feature>
<feature type="compositionally biased region" description="Acidic residues" evidence="1">
    <location>
        <begin position="134"/>
        <end position="163"/>
    </location>
</feature>
<dbReference type="VEuPathDB" id="AmoebaDB:NF0092970"/>
<dbReference type="OrthoDB" id="10561214at2759"/>
<proteinExistence type="predicted"/>
<comment type="caution">
    <text evidence="2">The sequence shown here is derived from an EMBL/GenBank/DDBJ whole genome shotgun (WGS) entry which is preliminary data.</text>
</comment>
<feature type="compositionally biased region" description="Low complexity" evidence="1">
    <location>
        <begin position="164"/>
        <end position="192"/>
    </location>
</feature>
<reference evidence="2 3" key="1">
    <citation type="journal article" date="2019" name="Sci. Rep.">
        <title>Nanopore sequencing improves the draft genome of the human pathogenic amoeba Naegleria fowleri.</title>
        <authorList>
            <person name="Liechti N."/>
            <person name="Schurch N."/>
            <person name="Bruggmann R."/>
            <person name="Wittwer M."/>
        </authorList>
    </citation>
    <scope>NUCLEOTIDE SEQUENCE [LARGE SCALE GENOMIC DNA]</scope>
    <source>
        <strain evidence="2 3">ATCC 30894</strain>
    </source>
</reference>